<evidence type="ECO:0000313" key="1">
    <source>
        <dbReference type="EMBL" id="MFC4544423.1"/>
    </source>
</evidence>
<comment type="caution">
    <text evidence="1">The sequence shown here is derived from an EMBL/GenBank/DDBJ whole genome shotgun (WGS) entry which is preliminary data.</text>
</comment>
<protein>
    <recommendedName>
        <fullName evidence="3">PD-(D/E)XK endonuclease-like domain-containing protein</fullName>
    </recommendedName>
</protein>
<reference evidence="1 2" key="1">
    <citation type="journal article" date="2019" name="Int. J. Syst. Evol. Microbiol.">
        <title>The Global Catalogue of Microorganisms (GCM) 10K type strain sequencing project: providing services to taxonomists for standard genome sequencing and annotation.</title>
        <authorList>
            <consortium name="The Broad Institute Genomics Platform"/>
            <consortium name="The Broad Institute Genome Sequencing Center for Infectious Disease"/>
            <person name="Wu L."/>
            <person name="Ma J."/>
        </authorList>
    </citation>
    <scope>NUCLEOTIDE SEQUENCE [LARGE SCALE GENOMIC DNA]</scope>
    <source>
        <strain evidence="1 2">WLHS5</strain>
    </source>
</reference>
<proteinExistence type="predicted"/>
<evidence type="ECO:0000313" key="2">
    <source>
        <dbReference type="Proteomes" id="UP001595898"/>
    </source>
</evidence>
<organism evidence="1 2">
    <name type="scientific">Halosolutus amylolyticus</name>
    <dbReference type="NCBI Taxonomy" id="2932267"/>
    <lineage>
        <taxon>Archaea</taxon>
        <taxon>Methanobacteriati</taxon>
        <taxon>Methanobacteriota</taxon>
        <taxon>Stenosarchaea group</taxon>
        <taxon>Halobacteria</taxon>
        <taxon>Halobacteriales</taxon>
        <taxon>Natrialbaceae</taxon>
        <taxon>Halosolutus</taxon>
    </lineage>
</organism>
<dbReference type="EMBL" id="JBHSFA010000011">
    <property type="protein sequence ID" value="MFC4544423.1"/>
    <property type="molecule type" value="Genomic_DNA"/>
</dbReference>
<dbReference type="RefSeq" id="WP_250141156.1">
    <property type="nucleotide sequence ID" value="NZ_JALIQP010000003.1"/>
</dbReference>
<gene>
    <name evidence="1" type="ORF">ACFO5R_21060</name>
</gene>
<sequence>MASERDVAAAPDATADAPIGLDEVETYLRCPRQYQYEHRQTIRTRTARDAIDRRTELYRTVLTSTLDRCDPDEATLRETAMACLQDRLEATTAEAGGATGHHRRYDEASIRNAVANYVAEYGQAHAEGAIAIDETYTYAADGHAFACPVDCFRTDGERYEIARFVTTLDGVVWENPYSDPVAQYRDCEAFYPRQVGSVLRAYATIHAVAAAHGIDAHNVVYRYYAIAQETYPDYGNDGSGPEVVSDRRDATDACWEADDACDDVLAEAARRIVDGDWNPGDRWDEVVARSCRNCKYQSMCLDHLNREVQF</sequence>
<evidence type="ECO:0008006" key="3">
    <source>
        <dbReference type="Google" id="ProtNLM"/>
    </source>
</evidence>
<accession>A0ABD5PV83</accession>
<name>A0ABD5PV83_9EURY</name>
<dbReference type="Proteomes" id="UP001595898">
    <property type="component" value="Unassembled WGS sequence"/>
</dbReference>
<keyword evidence="2" id="KW-1185">Reference proteome</keyword>
<dbReference type="AlphaFoldDB" id="A0ABD5PV83"/>